<dbReference type="Proteomes" id="UP000186953">
    <property type="component" value="Unassembled WGS sequence"/>
</dbReference>
<evidence type="ECO:0000313" key="1">
    <source>
        <dbReference type="EMBL" id="SIR41216.1"/>
    </source>
</evidence>
<dbReference type="EMBL" id="FTMA01000014">
    <property type="protein sequence ID" value="SIR41216.1"/>
    <property type="molecule type" value="Genomic_DNA"/>
</dbReference>
<organism evidence="1 2">
    <name type="scientific">Maribacter ulvicola</name>
    <dbReference type="NCBI Taxonomy" id="228959"/>
    <lineage>
        <taxon>Bacteria</taxon>
        <taxon>Pseudomonadati</taxon>
        <taxon>Bacteroidota</taxon>
        <taxon>Flavobacteriia</taxon>
        <taxon>Flavobacteriales</taxon>
        <taxon>Flavobacteriaceae</taxon>
        <taxon>Maribacter</taxon>
    </lineage>
</organism>
<dbReference type="Pfam" id="PF14022">
    <property type="entry name" value="DUF4238"/>
    <property type="match status" value="1"/>
</dbReference>
<name>A0A1N7AQC3_9FLAO</name>
<keyword evidence="2" id="KW-1185">Reference proteome</keyword>
<dbReference type="AlphaFoldDB" id="A0A1N7AQC3"/>
<protein>
    <recommendedName>
        <fullName evidence="3">DUF4238 domain-containing protein</fullName>
    </recommendedName>
</protein>
<gene>
    <name evidence="1" type="ORF">SAMN05421797_1141</name>
</gene>
<reference evidence="2" key="1">
    <citation type="submission" date="2017-01" db="EMBL/GenBank/DDBJ databases">
        <authorList>
            <person name="Varghese N."/>
            <person name="Submissions S."/>
        </authorList>
    </citation>
    <scope>NUCLEOTIDE SEQUENCE [LARGE SCALE GENOMIC DNA]</scope>
    <source>
        <strain evidence="2">DSM 15366</strain>
    </source>
</reference>
<dbReference type="STRING" id="228959.SAMN05421797_1141"/>
<accession>A0A1N7AQC3</accession>
<sequence length="295" mass="35409">MQLCTYRYVGNNMKNEPEFQGQHKIPQVYLKEFGYKKEDEWWISVLKIGSRKTENVRITDFTKETNVFDLPFKDMESRRHYENLFNKIENRYNTIIKNLLNQKKLIEKDDDYLNHFVANILSRTNPTRFFIFEFLKDNSIREKFINEITLFSEDKEHTEKVLKIFKVEYQLNVALGTVMNHFVHVLRNFNKVIIKECDGKGWLTTDSPVHIDKQGREEWLIPIEAEIYLPLSKDFCLFMYHPKSEISTNPLRKLKINKINKVDFNTFDSITKKVTFDFDEYLIMNTETEPTEIRT</sequence>
<dbReference type="InterPro" id="IPR025332">
    <property type="entry name" value="DUF4238"/>
</dbReference>
<evidence type="ECO:0008006" key="3">
    <source>
        <dbReference type="Google" id="ProtNLM"/>
    </source>
</evidence>
<evidence type="ECO:0000313" key="2">
    <source>
        <dbReference type="Proteomes" id="UP000186953"/>
    </source>
</evidence>
<proteinExistence type="predicted"/>